<dbReference type="AlphaFoldDB" id="A0A7W6IJS9"/>
<protein>
    <submittedName>
        <fullName evidence="1">Uncharacterized protein</fullName>
    </submittedName>
</protein>
<dbReference type="EMBL" id="JACIDC010000020">
    <property type="protein sequence ID" value="MBB4042134.1"/>
    <property type="molecule type" value="Genomic_DNA"/>
</dbReference>
<proteinExistence type="predicted"/>
<sequence length="66" mass="7243">MNTFRKTAPVKSVMFAVNYDDGRTAYLWVNNRVEASGAAVIASTARAQQEQGSLPEGTIISIKRVR</sequence>
<reference evidence="1 2" key="1">
    <citation type="submission" date="2020-08" db="EMBL/GenBank/DDBJ databases">
        <title>Genomic Encyclopedia of Type Strains, Phase IV (KMG-IV): sequencing the most valuable type-strain genomes for metagenomic binning, comparative biology and taxonomic classification.</title>
        <authorList>
            <person name="Goeker M."/>
        </authorList>
    </citation>
    <scope>NUCLEOTIDE SEQUENCE [LARGE SCALE GENOMIC DNA]</scope>
    <source>
        <strain evidence="1 2">DSM 15743</strain>
    </source>
</reference>
<name>A0A7W6IJS9_9HYPH</name>
<accession>A0A7W6IJS9</accession>
<keyword evidence="2" id="KW-1185">Reference proteome</keyword>
<organism evidence="1 2">
    <name type="scientific">Microvirga flocculans</name>
    <dbReference type="NCBI Taxonomy" id="217168"/>
    <lineage>
        <taxon>Bacteria</taxon>
        <taxon>Pseudomonadati</taxon>
        <taxon>Pseudomonadota</taxon>
        <taxon>Alphaproteobacteria</taxon>
        <taxon>Hyphomicrobiales</taxon>
        <taxon>Methylobacteriaceae</taxon>
        <taxon>Microvirga</taxon>
    </lineage>
</organism>
<gene>
    <name evidence="1" type="ORF">GGR34_003819</name>
</gene>
<comment type="caution">
    <text evidence="1">The sequence shown here is derived from an EMBL/GenBank/DDBJ whole genome shotgun (WGS) entry which is preliminary data.</text>
</comment>
<dbReference type="Proteomes" id="UP000519439">
    <property type="component" value="Unassembled WGS sequence"/>
</dbReference>
<evidence type="ECO:0000313" key="2">
    <source>
        <dbReference type="Proteomes" id="UP000519439"/>
    </source>
</evidence>
<evidence type="ECO:0000313" key="1">
    <source>
        <dbReference type="EMBL" id="MBB4042134.1"/>
    </source>
</evidence>